<feature type="domain" description="Rod shape-determining protein MreC beta-barrel core" evidence="1">
    <location>
        <begin position="115"/>
        <end position="166"/>
    </location>
</feature>
<protein>
    <recommendedName>
        <fullName evidence="1">Rod shape-determining protein MreC beta-barrel core domain-containing protein</fullName>
    </recommendedName>
</protein>
<name>A0A0G1ILG5_9BACT</name>
<reference evidence="2 3" key="1">
    <citation type="journal article" date="2015" name="Nature">
        <title>rRNA introns, odd ribosomes, and small enigmatic genomes across a large radiation of phyla.</title>
        <authorList>
            <person name="Brown C.T."/>
            <person name="Hug L.A."/>
            <person name="Thomas B.C."/>
            <person name="Sharon I."/>
            <person name="Castelle C.J."/>
            <person name="Singh A."/>
            <person name="Wilkins M.J."/>
            <person name="Williams K.H."/>
            <person name="Banfield J.F."/>
        </authorList>
    </citation>
    <scope>NUCLEOTIDE SEQUENCE [LARGE SCALE GENOMIC DNA]</scope>
</reference>
<dbReference type="InterPro" id="IPR042177">
    <property type="entry name" value="Cell/Rod_1"/>
</dbReference>
<evidence type="ECO:0000313" key="3">
    <source>
        <dbReference type="Proteomes" id="UP000034087"/>
    </source>
</evidence>
<comment type="caution">
    <text evidence="2">The sequence shown here is derived from an EMBL/GenBank/DDBJ whole genome shotgun (WGS) entry which is preliminary data.</text>
</comment>
<dbReference type="Pfam" id="PF04085">
    <property type="entry name" value="MreC"/>
    <property type="match status" value="1"/>
</dbReference>
<dbReference type="Proteomes" id="UP000034087">
    <property type="component" value="Unassembled WGS sequence"/>
</dbReference>
<gene>
    <name evidence="2" type="ORF">UW53_C0008G0026</name>
</gene>
<dbReference type="InterPro" id="IPR055342">
    <property type="entry name" value="MreC_beta-barrel_core"/>
</dbReference>
<organism evidence="2 3">
    <name type="scientific">Candidatus Giovannonibacteria bacterium GW2011_GWA1_44_25</name>
    <dbReference type="NCBI Taxonomy" id="1618645"/>
    <lineage>
        <taxon>Bacteria</taxon>
        <taxon>Candidatus Giovannoniibacteriota</taxon>
    </lineage>
</organism>
<evidence type="ECO:0000259" key="1">
    <source>
        <dbReference type="Pfam" id="PF04085"/>
    </source>
</evidence>
<dbReference type="AlphaFoldDB" id="A0A0G1ILG5"/>
<evidence type="ECO:0000313" key="2">
    <source>
        <dbReference type="EMBL" id="KKT59743.1"/>
    </source>
</evidence>
<sequence>MKTIMIYLPNKPPHQKFWCGGKKSYTLIILWAVLVALVFFNKSHALIQNIIVKTSMFLVPERLAQKDSANIALFLEQIRALKFENNKLKTALEIQNHYRVIPAKIKFGGGYLFIDYVFADEGAKSGIKENNIVVTENNVLVGQVEAVGANWSKIKKTGSLGQKLTLIGEDPNLSFDAVGLGGGELAAELPARLSAVFKPGDTLRWAENPNYTVGLIDKIDFKEGNPFGKILIVSPISPSAVIWVNILPNND</sequence>
<proteinExistence type="predicted"/>
<dbReference type="EMBL" id="LCIR01000008">
    <property type="protein sequence ID" value="KKT59743.1"/>
    <property type="molecule type" value="Genomic_DNA"/>
</dbReference>
<dbReference type="Gene3D" id="2.40.10.340">
    <property type="entry name" value="Rod shape-determining protein MreC, domain 1"/>
    <property type="match status" value="1"/>
</dbReference>
<accession>A0A0G1ILG5</accession>